<sequence length="839" mass="91796">MRKLPLLLLLILPVITLAQGAKPAPAASEPAVPPSIHEKTAGMKHLDGLIPLDWDARTGKLYLEIAGLGADGKSSDFIYATSLPFGTGSNDLGLDRGQVTEGRIVRFERGGPKVLLVQPNLAFRSSSNDPDEQLAVTQSFAQSVLWGFTVAAESQDGAVLVDATDFFLHDAHGVADRLTNLKQGTYRVDASRSAIVLDHTKTFPRNTEVEAELTFSTDAPPKGEFVSNVTPDPHAMTVREKSSFIALPEPGFVPRRFNPRAGYFPTSYRDYTSALGEPLDQLFIIRHRLIKQDPNCNTDCKPVEPIHYYVDRGAPEPVRTALVEGARWWDQAFQAAGWAKGTFLVDLLPETADPMDARYNIIQWVHRYTRGWSYGSAIADPRTGEIIKGNVTLGSLRARQDYLIAEALLSPYGNSSSPSAGSPADNPMLQMVLARIRQLSAHETGHTLGLAHNFAASTVTQSDSVMDYPHPYFTLDSDGRIDASHAYAVNIGDWDKVAINYGYREFGSHTNAEEENAALNKILSDADRAGQVFITDEDARPFGSAHPRAHLWDNGNDPAAELDRVLAVRMVALKNFGENAIKPGTPMAQLEQTLVPLFLFHRYQTEAAIKEIGGLDYRYNLRGDGLAGPAIFDPTQQRKALDSVLKTLGPETLTLPESLLRILPPVPPGYPRTRESFPSHTGLTFDPIAAAESAADLTLSVLLDPARANRIIEYHMRVPASPSLRSVLEAISATVAARPEAGHTMSSEVERAVEFRSVEAMLALAVNPAASSQARAIAQWHIRDLLKQWKSNPMPQDTAEAIHRSALIDRIENFERDPDKFVPAKAVEAPPGMPIGDDE</sequence>
<dbReference type="Pfam" id="PF16313">
    <property type="entry name" value="DUF4953"/>
    <property type="match status" value="1"/>
</dbReference>
<organism evidence="4">
    <name type="scientific">Telmatobacter sp. DSM 110680</name>
    <dbReference type="NCBI Taxonomy" id="3036704"/>
    <lineage>
        <taxon>Bacteria</taxon>
        <taxon>Pseudomonadati</taxon>
        <taxon>Acidobacteriota</taxon>
        <taxon>Terriglobia</taxon>
        <taxon>Terriglobales</taxon>
        <taxon>Acidobacteriaceae</taxon>
        <taxon>Telmatobacter</taxon>
    </lineage>
</organism>
<keyword evidence="4" id="KW-0645">Protease</keyword>
<feature type="domain" description="EcxA zinc-binding" evidence="2">
    <location>
        <begin position="427"/>
        <end position="737"/>
    </location>
</feature>
<protein>
    <submittedName>
        <fullName evidence="4">Zinc-dependent metalloprotease</fullName>
    </submittedName>
</protein>
<evidence type="ECO:0000259" key="3">
    <source>
        <dbReference type="Pfam" id="PF17148"/>
    </source>
</evidence>
<reference evidence="4" key="1">
    <citation type="submission" date="2023-03" db="EMBL/GenBank/DDBJ databases">
        <title>Edaphobacter sp.</title>
        <authorList>
            <person name="Huber K.J."/>
            <person name="Papendorf J."/>
            <person name="Pilke C."/>
            <person name="Bunk B."/>
            <person name="Sproeer C."/>
            <person name="Pester M."/>
        </authorList>
    </citation>
    <scope>NUCLEOTIDE SEQUENCE</scope>
    <source>
        <strain evidence="4">DSM 110680</strain>
    </source>
</reference>
<dbReference type="InterPro" id="IPR034032">
    <property type="entry name" value="Zn_MMP-like_bac"/>
</dbReference>
<dbReference type="CDD" id="cd04276">
    <property type="entry name" value="ZnMc_MMP_like_2"/>
    <property type="match status" value="1"/>
</dbReference>
<accession>A0AAU7DIT3</accession>
<dbReference type="InterPro" id="IPR032534">
    <property type="entry name" value="EcxA_zinc-bd"/>
</dbReference>
<dbReference type="PANTHER" id="PTHR38478:SF1">
    <property type="entry name" value="ZINC DEPENDENT METALLOPROTEASE DOMAIN LIPOPROTEIN"/>
    <property type="match status" value="1"/>
</dbReference>
<dbReference type="Pfam" id="PF17148">
    <property type="entry name" value="DUF5117"/>
    <property type="match status" value="1"/>
</dbReference>
<evidence type="ECO:0000313" key="4">
    <source>
        <dbReference type="EMBL" id="XBH17259.1"/>
    </source>
</evidence>
<dbReference type="InterPro" id="IPR024079">
    <property type="entry name" value="MetalloPept_cat_dom_sf"/>
</dbReference>
<dbReference type="EMBL" id="CP121196">
    <property type="protein sequence ID" value="XBH17259.1"/>
    <property type="molecule type" value="Genomic_DNA"/>
</dbReference>
<dbReference type="GO" id="GO:0008237">
    <property type="term" value="F:metallopeptidase activity"/>
    <property type="evidence" value="ECO:0007669"/>
    <property type="project" value="UniProtKB-KW"/>
</dbReference>
<keyword evidence="1" id="KW-0732">Signal</keyword>
<keyword evidence="4" id="KW-0378">Hydrolase</keyword>
<gene>
    <name evidence="4" type="ORF">P8935_22160</name>
</gene>
<proteinExistence type="predicted"/>
<evidence type="ECO:0000256" key="1">
    <source>
        <dbReference type="SAM" id="SignalP"/>
    </source>
</evidence>
<feature type="signal peptide" evidence="1">
    <location>
        <begin position="1"/>
        <end position="18"/>
    </location>
</feature>
<dbReference type="PANTHER" id="PTHR38478">
    <property type="entry name" value="PEPTIDASE M1A AND M12B"/>
    <property type="match status" value="1"/>
</dbReference>
<dbReference type="RefSeq" id="WP_348262490.1">
    <property type="nucleotide sequence ID" value="NZ_CP121196.1"/>
</dbReference>
<feature type="domain" description="DUF5117" evidence="3">
    <location>
        <begin position="97"/>
        <end position="291"/>
    </location>
</feature>
<dbReference type="SUPFAM" id="SSF55486">
    <property type="entry name" value="Metalloproteases ('zincins'), catalytic domain"/>
    <property type="match status" value="1"/>
</dbReference>
<dbReference type="AlphaFoldDB" id="A0AAU7DIT3"/>
<keyword evidence="4" id="KW-0482">Metalloprotease</keyword>
<evidence type="ECO:0000259" key="2">
    <source>
        <dbReference type="Pfam" id="PF16313"/>
    </source>
</evidence>
<dbReference type="InterPro" id="IPR033413">
    <property type="entry name" value="DUF5117"/>
</dbReference>
<feature type="chain" id="PRO_5043694573" evidence="1">
    <location>
        <begin position="19"/>
        <end position="839"/>
    </location>
</feature>
<name>A0AAU7DIT3_9BACT</name>
<dbReference type="Gene3D" id="3.40.390.10">
    <property type="entry name" value="Collagenase (Catalytic Domain)"/>
    <property type="match status" value="1"/>
</dbReference>